<organism evidence="6 7">
    <name type="scientific">Cohnella terricola</name>
    <dbReference type="NCBI Taxonomy" id="1289167"/>
    <lineage>
        <taxon>Bacteria</taxon>
        <taxon>Bacillati</taxon>
        <taxon>Bacillota</taxon>
        <taxon>Bacilli</taxon>
        <taxon>Bacillales</taxon>
        <taxon>Paenibacillaceae</taxon>
        <taxon>Cohnella</taxon>
    </lineage>
</organism>
<dbReference type="OrthoDB" id="9786288at2"/>
<sequence>MEHVAIVGIGTAVPAYGLDQEDASRRLSDALASSPDNARWAQRIFGHSGVDRRYTCDPRLLEPAASCCYLPSGADTGVPTTEERMAIYQREAVVLAAEAARKALADSKSRPGDITHLIAVSCTGMFLPGLDAELIDPLDLRPDVRRIPLTFMGCAAGLTAIRQAEEIVRNSPSSKVLVVAVELCTLHIQPSFEREQLFAAAFFGDGASACVIGKPDPADEGNFGLRKTQALLLPNTSDKMRWTIGNYGFRLFLSPEIPRLIAREVPEALQLFWGCEEMPELWAIHPGGRGIIDALSAAFGLEDSQTEASRSVLRRYGNMSSATILFVLAEIRERQLEKNEGMKEGIAVAFGPGMTAEMIRFTFHP</sequence>
<proteinExistence type="inferred from homology"/>
<dbReference type="Pfam" id="PF02797">
    <property type="entry name" value="Chal_sti_synt_C"/>
    <property type="match status" value="1"/>
</dbReference>
<accession>A0A559JQN2</accession>
<evidence type="ECO:0000256" key="3">
    <source>
        <dbReference type="PIRSR" id="PIRSR000451-1"/>
    </source>
</evidence>
<gene>
    <name evidence="6" type="ORF">FPZ45_07050</name>
</gene>
<dbReference type="Pfam" id="PF00195">
    <property type="entry name" value="Chal_sti_synt_N"/>
    <property type="match status" value="1"/>
</dbReference>
<dbReference type="Gene3D" id="3.40.47.10">
    <property type="match status" value="2"/>
</dbReference>
<dbReference type="GO" id="GO:0030639">
    <property type="term" value="P:polyketide biosynthetic process"/>
    <property type="evidence" value="ECO:0007669"/>
    <property type="project" value="TreeGrafter"/>
</dbReference>
<feature type="active site" description="Acyl-thioester intermediate" evidence="3">
    <location>
        <position position="154"/>
    </location>
</feature>
<dbReference type="PIRSF" id="PIRSF000451">
    <property type="entry name" value="PKS_III"/>
    <property type="match status" value="1"/>
</dbReference>
<dbReference type="CDD" id="cd00831">
    <property type="entry name" value="CHS_like"/>
    <property type="match status" value="1"/>
</dbReference>
<dbReference type="AlphaFoldDB" id="A0A559JQN2"/>
<protein>
    <submittedName>
        <fullName evidence="6">Type III polyketide synthase</fullName>
    </submittedName>
</protein>
<dbReference type="EMBL" id="VNJJ01000003">
    <property type="protein sequence ID" value="TVY02191.1"/>
    <property type="molecule type" value="Genomic_DNA"/>
</dbReference>
<dbReference type="GO" id="GO:0016747">
    <property type="term" value="F:acyltransferase activity, transferring groups other than amino-acyl groups"/>
    <property type="evidence" value="ECO:0007669"/>
    <property type="project" value="InterPro"/>
</dbReference>
<reference evidence="6 7" key="1">
    <citation type="submission" date="2019-07" db="EMBL/GenBank/DDBJ databases">
        <authorList>
            <person name="Kim J."/>
        </authorList>
    </citation>
    <scope>NUCLEOTIDE SEQUENCE [LARGE SCALE GENOMIC DNA]</scope>
    <source>
        <strain evidence="6 7">G13</strain>
    </source>
</reference>
<dbReference type="RefSeq" id="WP_144699835.1">
    <property type="nucleotide sequence ID" value="NZ_VNJJ01000003.1"/>
</dbReference>
<dbReference type="InterPro" id="IPR001099">
    <property type="entry name" value="Chalcone/stilbene_synt_N"/>
</dbReference>
<keyword evidence="2" id="KW-0808">Transferase</keyword>
<feature type="domain" description="Chalcone/stilbene synthase C-terminal" evidence="5">
    <location>
        <begin position="230"/>
        <end position="359"/>
    </location>
</feature>
<dbReference type="PANTHER" id="PTHR11877">
    <property type="entry name" value="HYDROXYMETHYLGLUTARYL-COA SYNTHASE"/>
    <property type="match status" value="1"/>
</dbReference>
<keyword evidence="7" id="KW-1185">Reference proteome</keyword>
<dbReference type="InterPro" id="IPR016039">
    <property type="entry name" value="Thiolase-like"/>
</dbReference>
<dbReference type="InterPro" id="IPR011141">
    <property type="entry name" value="Polyketide_synthase_type-III"/>
</dbReference>
<evidence type="ECO:0000256" key="2">
    <source>
        <dbReference type="ARBA" id="ARBA00022679"/>
    </source>
</evidence>
<evidence type="ECO:0000259" key="5">
    <source>
        <dbReference type="Pfam" id="PF02797"/>
    </source>
</evidence>
<dbReference type="InterPro" id="IPR012328">
    <property type="entry name" value="Chalcone/stilbene_synt_C"/>
</dbReference>
<evidence type="ECO:0000256" key="1">
    <source>
        <dbReference type="ARBA" id="ARBA00005531"/>
    </source>
</evidence>
<dbReference type="Proteomes" id="UP000316330">
    <property type="component" value="Unassembled WGS sequence"/>
</dbReference>
<evidence type="ECO:0000313" key="6">
    <source>
        <dbReference type="EMBL" id="TVY02191.1"/>
    </source>
</evidence>
<comment type="similarity">
    <text evidence="1">Belongs to the thiolase-like superfamily. Chalcone/stilbene synthases family.</text>
</comment>
<name>A0A559JQN2_9BACL</name>
<evidence type="ECO:0000313" key="7">
    <source>
        <dbReference type="Proteomes" id="UP000316330"/>
    </source>
</evidence>
<feature type="domain" description="Chalcone/stilbene synthase N-terminal" evidence="4">
    <location>
        <begin position="5"/>
        <end position="214"/>
    </location>
</feature>
<dbReference type="SUPFAM" id="SSF53901">
    <property type="entry name" value="Thiolase-like"/>
    <property type="match status" value="2"/>
</dbReference>
<dbReference type="PANTHER" id="PTHR11877:SF46">
    <property type="entry name" value="TYPE III POLYKETIDE SYNTHASE A"/>
    <property type="match status" value="1"/>
</dbReference>
<evidence type="ECO:0000259" key="4">
    <source>
        <dbReference type="Pfam" id="PF00195"/>
    </source>
</evidence>
<comment type="caution">
    <text evidence="6">The sequence shown here is derived from an EMBL/GenBank/DDBJ whole genome shotgun (WGS) entry which is preliminary data.</text>
</comment>